<name>A0A7S0ZX80_NOCSC</name>
<sequence>MAEVVRWWNDELLNRFPKGTPSVFDFLLLFADIAPTSPSASKTGCMCSYGNDPQDTHEPELLEFVELKENLSSAWLVRPDIPVESAQHEMASGRQGAARGEQHERVSVVPPHLEQAESPATRTDMSELQRRIETALLAGRLLEANRHLQVLKGCADAGRIMGDAMVERITRVCSYHDRHQQMLKNLGECGWITETLKEHNTMCSCKLSNGQFAVRMSFELDGDIVRALAALLEFDVQCGFDRIVPSTAVADVILPLAGADNPMDSTWSVLSHEENLASSEDNVWQISAIDSLDEDNSLWVCMYTPPPSTAELREVLQRQIQPGRTRVKSGMGVYRLTPLTERRFRLDMIMESAMTPVAYKLMSSVPQSILKRILRAQAMQFPGALKKGMYRPELEARMDEGTRPELYGKIRHHIN</sequence>
<evidence type="ECO:0000256" key="1">
    <source>
        <dbReference type="SAM" id="MobiDB-lite"/>
    </source>
</evidence>
<reference evidence="2" key="1">
    <citation type="submission" date="2021-01" db="EMBL/GenBank/DDBJ databases">
        <authorList>
            <person name="Corre E."/>
            <person name="Pelletier E."/>
            <person name="Niang G."/>
            <person name="Scheremetjew M."/>
            <person name="Finn R."/>
            <person name="Kale V."/>
            <person name="Holt S."/>
            <person name="Cochrane G."/>
            <person name="Meng A."/>
            <person name="Brown T."/>
            <person name="Cohen L."/>
        </authorList>
    </citation>
    <scope>NUCLEOTIDE SEQUENCE</scope>
</reference>
<organism evidence="2">
    <name type="scientific">Noctiluca scintillans</name>
    <name type="common">Sea sparkle</name>
    <name type="synonym">Red tide dinoflagellate</name>
    <dbReference type="NCBI Taxonomy" id="2966"/>
    <lineage>
        <taxon>Eukaryota</taxon>
        <taxon>Sar</taxon>
        <taxon>Alveolata</taxon>
        <taxon>Dinophyceae</taxon>
        <taxon>Noctilucales</taxon>
        <taxon>Noctilucaceae</taxon>
        <taxon>Noctiluca</taxon>
    </lineage>
</organism>
<accession>A0A7S0ZX80</accession>
<dbReference type="AlphaFoldDB" id="A0A7S0ZX80"/>
<protein>
    <submittedName>
        <fullName evidence="2">Uncharacterized protein</fullName>
    </submittedName>
</protein>
<proteinExistence type="predicted"/>
<dbReference type="EMBL" id="HBFQ01014283">
    <property type="protein sequence ID" value="CAD8835550.1"/>
    <property type="molecule type" value="Transcribed_RNA"/>
</dbReference>
<gene>
    <name evidence="2" type="ORF">NSCI0253_LOCUS9898</name>
</gene>
<feature type="region of interest" description="Disordered" evidence="1">
    <location>
        <begin position="86"/>
        <end position="123"/>
    </location>
</feature>
<evidence type="ECO:0000313" key="2">
    <source>
        <dbReference type="EMBL" id="CAD8835550.1"/>
    </source>
</evidence>